<dbReference type="AlphaFoldDB" id="U4L8S4"/>
<organism evidence="5 6">
    <name type="scientific">Pyronema omphalodes (strain CBS 100304)</name>
    <name type="common">Pyronema confluens</name>
    <dbReference type="NCBI Taxonomy" id="1076935"/>
    <lineage>
        <taxon>Eukaryota</taxon>
        <taxon>Fungi</taxon>
        <taxon>Dikarya</taxon>
        <taxon>Ascomycota</taxon>
        <taxon>Pezizomycotina</taxon>
        <taxon>Pezizomycetes</taxon>
        <taxon>Pezizales</taxon>
        <taxon>Pyronemataceae</taxon>
        <taxon>Pyronema</taxon>
    </lineage>
</organism>
<dbReference type="STRING" id="1076935.U4L8S4"/>
<protein>
    <submittedName>
        <fullName evidence="5">Similar to Tyrosinase acc. no. P55023</fullName>
    </submittedName>
</protein>
<evidence type="ECO:0000256" key="3">
    <source>
        <dbReference type="SAM" id="SignalP"/>
    </source>
</evidence>
<feature type="signal peptide" evidence="3">
    <location>
        <begin position="1"/>
        <end position="19"/>
    </location>
</feature>
<evidence type="ECO:0000256" key="2">
    <source>
        <dbReference type="ARBA" id="ARBA00023008"/>
    </source>
</evidence>
<evidence type="ECO:0000256" key="1">
    <source>
        <dbReference type="ARBA" id="ARBA00022723"/>
    </source>
</evidence>
<dbReference type="PRINTS" id="PR00092">
    <property type="entry name" value="TYROSINASE"/>
</dbReference>
<dbReference type="eggNOG" id="ENOG502QV06">
    <property type="taxonomic scope" value="Eukaryota"/>
</dbReference>
<proteinExistence type="predicted"/>
<dbReference type="Proteomes" id="UP000018144">
    <property type="component" value="Unassembled WGS sequence"/>
</dbReference>
<dbReference type="PANTHER" id="PTHR11474:SF126">
    <property type="entry name" value="TYROSINASE-LIKE PROTEIN TYR-1-RELATED"/>
    <property type="match status" value="1"/>
</dbReference>
<dbReference type="PANTHER" id="PTHR11474">
    <property type="entry name" value="TYROSINASE FAMILY MEMBER"/>
    <property type="match status" value="1"/>
</dbReference>
<keyword evidence="1" id="KW-0479">Metal-binding</keyword>
<dbReference type="PROSITE" id="PS00498">
    <property type="entry name" value="TYROSINASE_2"/>
    <property type="match status" value="1"/>
</dbReference>
<reference evidence="5 6" key="1">
    <citation type="journal article" date="2013" name="PLoS Genet.">
        <title>The genome and development-dependent transcriptomes of Pyronema confluens: a window into fungal evolution.</title>
        <authorList>
            <person name="Traeger S."/>
            <person name="Altegoer F."/>
            <person name="Freitag M."/>
            <person name="Gabaldon T."/>
            <person name="Kempken F."/>
            <person name="Kumar A."/>
            <person name="Marcet-Houben M."/>
            <person name="Poggeler S."/>
            <person name="Stajich J.E."/>
            <person name="Nowrousian M."/>
        </authorList>
    </citation>
    <scope>NUCLEOTIDE SEQUENCE [LARGE SCALE GENOMIC DNA]</scope>
    <source>
        <strain evidence="6">CBS 100304</strain>
        <tissue evidence="5">Vegetative mycelium</tissue>
    </source>
</reference>
<dbReference type="GO" id="GO:0016491">
    <property type="term" value="F:oxidoreductase activity"/>
    <property type="evidence" value="ECO:0007669"/>
    <property type="project" value="InterPro"/>
</dbReference>
<dbReference type="EMBL" id="HF936161">
    <property type="protein sequence ID" value="CCX15247.1"/>
    <property type="molecule type" value="Genomic_DNA"/>
</dbReference>
<feature type="chain" id="PRO_5004651749" evidence="3">
    <location>
        <begin position="20"/>
        <end position="358"/>
    </location>
</feature>
<sequence length="358" mass="40439">MMMNFVKLAVLAMVGTTLASPIAMPGKSLETRDDYCKDAIVRKEWRTLTNKQKKNYIEAVHCLHKKPAKAKSLAAGAVSRFDDFQGIHSKQTPSIHWVGHFAHWHRLMVAEYEEALRDECNYEGAQPYWDWLLDVESGKNMTEWEIFDPVTGFGGDGPFIEIKPEQNPLGIEYRTGGGCVKDGPFTEDKFKLNLGPTSDYSITNPHCLTRDFAPDIARTNLIRKVWDEVLAQPDYGSFARRLEGLPSWDMKNVHGGGHFGVGGVLGTIGDAFNSPGDPLFYLHHGNLDRLYYLWQKKDLANRLRDVSGPIQPFDYLNEKAGNVTLEFEINMAPLTGNIKLKDLMSTRGTKLCYKYDDN</sequence>
<dbReference type="Gene3D" id="1.10.1280.10">
    <property type="entry name" value="Di-copper center containing domain from catechol oxidase"/>
    <property type="match status" value="1"/>
</dbReference>
<gene>
    <name evidence="5" type="ORF">PCON_01522</name>
</gene>
<name>U4L8S4_PYROM</name>
<dbReference type="InterPro" id="IPR008922">
    <property type="entry name" value="Di-copper_centre_dom_sf"/>
</dbReference>
<evidence type="ECO:0000313" key="6">
    <source>
        <dbReference type="Proteomes" id="UP000018144"/>
    </source>
</evidence>
<dbReference type="Pfam" id="PF00264">
    <property type="entry name" value="Tyrosinase"/>
    <property type="match status" value="1"/>
</dbReference>
<feature type="domain" description="Tyrosinase copper-binding" evidence="4">
    <location>
        <begin position="277"/>
        <end position="288"/>
    </location>
</feature>
<keyword evidence="3" id="KW-0732">Signal</keyword>
<dbReference type="OMA" id="WAWENDF"/>
<dbReference type="GO" id="GO:0046872">
    <property type="term" value="F:metal ion binding"/>
    <property type="evidence" value="ECO:0007669"/>
    <property type="project" value="UniProtKB-KW"/>
</dbReference>
<keyword evidence="6" id="KW-1185">Reference proteome</keyword>
<dbReference type="InterPro" id="IPR002227">
    <property type="entry name" value="Tyrosinase_Cu-bd"/>
</dbReference>
<dbReference type="OrthoDB" id="6132182at2759"/>
<evidence type="ECO:0000313" key="5">
    <source>
        <dbReference type="EMBL" id="CCX15247.1"/>
    </source>
</evidence>
<evidence type="ECO:0000259" key="4">
    <source>
        <dbReference type="PROSITE" id="PS00498"/>
    </source>
</evidence>
<dbReference type="InterPro" id="IPR050316">
    <property type="entry name" value="Tyrosinase/Hemocyanin"/>
</dbReference>
<keyword evidence="2" id="KW-0186">Copper</keyword>
<dbReference type="SUPFAM" id="SSF48056">
    <property type="entry name" value="Di-copper centre-containing domain"/>
    <property type="match status" value="1"/>
</dbReference>
<accession>U4L8S4</accession>